<dbReference type="PANTHER" id="PTHR22414">
    <property type="entry name" value="LEUCINE ZIPPER PROTEIN 2"/>
    <property type="match status" value="1"/>
</dbReference>
<accession>A0A9Q1IB31</accession>
<proteinExistence type="predicted"/>
<feature type="coiled-coil region" evidence="1">
    <location>
        <begin position="7"/>
        <end position="45"/>
    </location>
</feature>
<name>A0A9Q1IB31_SYNKA</name>
<keyword evidence="4" id="KW-1185">Reference proteome</keyword>
<evidence type="ECO:0000256" key="2">
    <source>
        <dbReference type="SAM" id="MobiDB-lite"/>
    </source>
</evidence>
<evidence type="ECO:0000256" key="1">
    <source>
        <dbReference type="SAM" id="Coils"/>
    </source>
</evidence>
<feature type="region of interest" description="Disordered" evidence="2">
    <location>
        <begin position="159"/>
        <end position="184"/>
    </location>
</feature>
<evidence type="ECO:0000313" key="3">
    <source>
        <dbReference type="EMBL" id="KAJ8333930.1"/>
    </source>
</evidence>
<feature type="compositionally biased region" description="Basic and acidic residues" evidence="2">
    <location>
        <begin position="164"/>
        <end position="184"/>
    </location>
</feature>
<reference evidence="3" key="1">
    <citation type="journal article" date="2023" name="Science">
        <title>Genome structures resolve the early diversification of teleost fishes.</title>
        <authorList>
            <person name="Parey E."/>
            <person name="Louis A."/>
            <person name="Montfort J."/>
            <person name="Bouchez O."/>
            <person name="Roques C."/>
            <person name="Iampietro C."/>
            <person name="Lluch J."/>
            <person name="Castinel A."/>
            <person name="Donnadieu C."/>
            <person name="Desvignes T."/>
            <person name="Floi Bucao C."/>
            <person name="Jouanno E."/>
            <person name="Wen M."/>
            <person name="Mejri S."/>
            <person name="Dirks R."/>
            <person name="Jansen H."/>
            <person name="Henkel C."/>
            <person name="Chen W.J."/>
            <person name="Zahm M."/>
            <person name="Cabau C."/>
            <person name="Klopp C."/>
            <person name="Thompson A.W."/>
            <person name="Robinson-Rechavi M."/>
            <person name="Braasch I."/>
            <person name="Lecointre G."/>
            <person name="Bobe J."/>
            <person name="Postlethwait J.H."/>
            <person name="Berthelot C."/>
            <person name="Roest Crollius H."/>
            <person name="Guiguen Y."/>
        </authorList>
    </citation>
    <scope>NUCLEOTIDE SEQUENCE</scope>
    <source>
        <strain evidence="3">WJC10195</strain>
    </source>
</reference>
<dbReference type="AlphaFoldDB" id="A0A9Q1IB31"/>
<dbReference type="PANTHER" id="PTHR22414:SF0">
    <property type="entry name" value="LEUCINE ZIPPER PROTEIN 2"/>
    <property type="match status" value="1"/>
</dbReference>
<sequence length="184" mass="20594">MSSKEALSLKGQQLTDLERKLTAAKEELEKASLDKESQLKALKDTAHICFSSVLHSQPSNTHGLPATHPEMLRYSSLANNSRVTYQQPHGKDIPKILRIVTTNKAPVNTQPMKSENTELKDCQTEKVGANCFQNQTEWLSSKNKINLQNQVGFIWPKVGNDIAKPSEDTEKTAESKKKPQQEKP</sequence>
<dbReference type="InterPro" id="IPR026718">
    <property type="entry name" value="Luzp2"/>
</dbReference>
<protein>
    <recommendedName>
        <fullName evidence="5">Leucine zipper protein 2</fullName>
    </recommendedName>
</protein>
<dbReference type="OrthoDB" id="8767066at2759"/>
<gene>
    <name evidence="3" type="ORF">SKAU_G00412490</name>
</gene>
<organism evidence="3 4">
    <name type="scientific">Synaphobranchus kaupii</name>
    <name type="common">Kaup's arrowtooth eel</name>
    <dbReference type="NCBI Taxonomy" id="118154"/>
    <lineage>
        <taxon>Eukaryota</taxon>
        <taxon>Metazoa</taxon>
        <taxon>Chordata</taxon>
        <taxon>Craniata</taxon>
        <taxon>Vertebrata</taxon>
        <taxon>Euteleostomi</taxon>
        <taxon>Actinopterygii</taxon>
        <taxon>Neopterygii</taxon>
        <taxon>Teleostei</taxon>
        <taxon>Anguilliformes</taxon>
        <taxon>Synaphobranchidae</taxon>
        <taxon>Synaphobranchus</taxon>
    </lineage>
</organism>
<comment type="caution">
    <text evidence="3">The sequence shown here is derived from an EMBL/GenBank/DDBJ whole genome shotgun (WGS) entry which is preliminary data.</text>
</comment>
<keyword evidence="1" id="KW-0175">Coiled coil</keyword>
<evidence type="ECO:0008006" key="5">
    <source>
        <dbReference type="Google" id="ProtNLM"/>
    </source>
</evidence>
<evidence type="ECO:0000313" key="4">
    <source>
        <dbReference type="Proteomes" id="UP001152622"/>
    </source>
</evidence>
<dbReference type="Proteomes" id="UP001152622">
    <property type="component" value="Chromosome 22"/>
</dbReference>
<dbReference type="EMBL" id="JAINUF010000022">
    <property type="protein sequence ID" value="KAJ8333930.1"/>
    <property type="molecule type" value="Genomic_DNA"/>
</dbReference>